<evidence type="ECO:0000313" key="2">
    <source>
        <dbReference type="Proteomes" id="UP000558997"/>
    </source>
</evidence>
<protein>
    <submittedName>
        <fullName evidence="1">Uncharacterized protein</fullName>
    </submittedName>
</protein>
<keyword evidence="2" id="KW-1185">Reference proteome</keyword>
<reference evidence="1 2" key="1">
    <citation type="submission" date="2020-08" db="EMBL/GenBank/DDBJ databases">
        <title>Sequencing the genomes of 1000 actinobacteria strains.</title>
        <authorList>
            <person name="Klenk H.-P."/>
        </authorList>
    </citation>
    <scope>NUCLEOTIDE SEQUENCE [LARGE SCALE GENOMIC DNA]</scope>
    <source>
        <strain evidence="1 2">DSM 17294</strain>
    </source>
</reference>
<dbReference type="EMBL" id="JACHNF010000001">
    <property type="protein sequence ID" value="MBB5982412.1"/>
    <property type="molecule type" value="Genomic_DNA"/>
</dbReference>
<gene>
    <name evidence="1" type="ORF">HDA44_005753</name>
</gene>
<accession>A0A841DUX1</accession>
<sequence length="49" mass="5245">MQKLTRAWRLGRGALSVCLRSVGDDAFYHQLSTEPSNELSGRTAGGPPG</sequence>
<organism evidence="1 2">
    <name type="scientific">Kribbella solani</name>
    <dbReference type="NCBI Taxonomy" id="236067"/>
    <lineage>
        <taxon>Bacteria</taxon>
        <taxon>Bacillati</taxon>
        <taxon>Actinomycetota</taxon>
        <taxon>Actinomycetes</taxon>
        <taxon>Propionibacteriales</taxon>
        <taxon>Kribbellaceae</taxon>
        <taxon>Kribbella</taxon>
    </lineage>
</organism>
<proteinExistence type="predicted"/>
<comment type="caution">
    <text evidence="1">The sequence shown here is derived from an EMBL/GenBank/DDBJ whole genome shotgun (WGS) entry which is preliminary data.</text>
</comment>
<dbReference type="AlphaFoldDB" id="A0A841DUX1"/>
<dbReference type="RefSeq" id="WP_184839604.1">
    <property type="nucleotide sequence ID" value="NZ_BAAAVN010000008.1"/>
</dbReference>
<evidence type="ECO:0000313" key="1">
    <source>
        <dbReference type="EMBL" id="MBB5982412.1"/>
    </source>
</evidence>
<name>A0A841DUX1_9ACTN</name>
<dbReference type="Proteomes" id="UP000558997">
    <property type="component" value="Unassembled WGS sequence"/>
</dbReference>